<accession>A0A8T0E0U0</accession>
<dbReference type="Proteomes" id="UP000807504">
    <property type="component" value="Unassembled WGS sequence"/>
</dbReference>
<dbReference type="InterPro" id="IPR041577">
    <property type="entry name" value="RT_RNaseH_2"/>
</dbReference>
<reference evidence="3" key="1">
    <citation type="journal article" date="2020" name="bioRxiv">
        <title>Chromosome-level reference genome of the European wasp spider Argiope bruennichi: a resource for studies on range expansion and evolutionary adaptation.</title>
        <authorList>
            <person name="Sheffer M.M."/>
            <person name="Hoppe A."/>
            <person name="Krehenwinkel H."/>
            <person name="Uhl G."/>
            <person name="Kuss A.W."/>
            <person name="Jensen L."/>
            <person name="Jensen C."/>
            <person name="Gillespie R.G."/>
            <person name="Hoff K.J."/>
            <person name="Prost S."/>
        </authorList>
    </citation>
    <scope>NUCLEOTIDE SEQUENCE</scope>
</reference>
<dbReference type="AlphaFoldDB" id="A0A8T0E0U0"/>
<feature type="domain" description="Reverse transcriptase/retrotransposon-derived protein RNase H-like" evidence="2">
    <location>
        <begin position="60"/>
        <end position="117"/>
    </location>
</feature>
<evidence type="ECO:0000313" key="3">
    <source>
        <dbReference type="EMBL" id="KAF8763849.1"/>
    </source>
</evidence>
<evidence type="ECO:0000259" key="2">
    <source>
        <dbReference type="Pfam" id="PF17919"/>
    </source>
</evidence>
<keyword evidence="1" id="KW-0511">Multifunctional enzyme</keyword>
<dbReference type="InterPro" id="IPR050951">
    <property type="entry name" value="Retrovirus_Pol_polyprotein"/>
</dbReference>
<dbReference type="SUPFAM" id="SSF56672">
    <property type="entry name" value="DNA/RNA polymerases"/>
    <property type="match status" value="1"/>
</dbReference>
<dbReference type="GO" id="GO:0003824">
    <property type="term" value="F:catalytic activity"/>
    <property type="evidence" value="ECO:0007669"/>
    <property type="project" value="UniProtKB-KW"/>
</dbReference>
<dbReference type="InterPro" id="IPR043128">
    <property type="entry name" value="Rev_trsase/Diguanyl_cyclase"/>
</dbReference>
<name>A0A8T0E0U0_ARGBR</name>
<dbReference type="PANTHER" id="PTHR37984:SF5">
    <property type="entry name" value="PROTEIN NYNRIN-LIKE"/>
    <property type="match status" value="1"/>
</dbReference>
<organism evidence="3 4">
    <name type="scientific">Argiope bruennichi</name>
    <name type="common">Wasp spider</name>
    <name type="synonym">Aranea bruennichi</name>
    <dbReference type="NCBI Taxonomy" id="94029"/>
    <lineage>
        <taxon>Eukaryota</taxon>
        <taxon>Metazoa</taxon>
        <taxon>Ecdysozoa</taxon>
        <taxon>Arthropoda</taxon>
        <taxon>Chelicerata</taxon>
        <taxon>Arachnida</taxon>
        <taxon>Araneae</taxon>
        <taxon>Araneomorphae</taxon>
        <taxon>Entelegynae</taxon>
        <taxon>Araneoidea</taxon>
        <taxon>Araneidae</taxon>
        <taxon>Argiope</taxon>
    </lineage>
</organism>
<dbReference type="Pfam" id="PF17919">
    <property type="entry name" value="RT_RNaseH_2"/>
    <property type="match status" value="1"/>
</dbReference>
<dbReference type="Gene3D" id="3.30.70.270">
    <property type="match status" value="1"/>
</dbReference>
<proteinExistence type="predicted"/>
<dbReference type="PANTHER" id="PTHR37984">
    <property type="entry name" value="PROTEIN CBG26694"/>
    <property type="match status" value="1"/>
</dbReference>
<protein>
    <submittedName>
        <fullName evidence="3">Transposon Tf2-9 polyprotein like</fullName>
    </submittedName>
</protein>
<keyword evidence="4" id="KW-1185">Reference proteome</keyword>
<evidence type="ECO:0000256" key="1">
    <source>
        <dbReference type="ARBA" id="ARBA00023268"/>
    </source>
</evidence>
<dbReference type="GO" id="GO:0071897">
    <property type="term" value="P:DNA biosynthetic process"/>
    <property type="evidence" value="ECO:0007669"/>
    <property type="project" value="UniProtKB-ARBA"/>
</dbReference>
<dbReference type="InterPro" id="IPR043502">
    <property type="entry name" value="DNA/RNA_pol_sf"/>
</dbReference>
<dbReference type="EMBL" id="JABXBU010002231">
    <property type="protein sequence ID" value="KAF8763849.1"/>
    <property type="molecule type" value="Genomic_DNA"/>
</dbReference>
<reference evidence="3" key="2">
    <citation type="submission" date="2020-06" db="EMBL/GenBank/DDBJ databases">
        <authorList>
            <person name="Sheffer M."/>
        </authorList>
    </citation>
    <scope>NUCLEOTIDE SEQUENCE</scope>
</reference>
<comment type="caution">
    <text evidence="3">The sequence shown here is derived from an EMBL/GenBank/DDBJ whole genome shotgun (WGS) entry which is preliminary data.</text>
</comment>
<sequence>MDILLHDATSTAFMSTLDLKTGYHRIEINPADINKTAFLCPFDITRSLSYLTKKNIVWKWNEQEQQFFHTLKQCLITPPVLKQVDPTKRFIIRTEASAYALGVVLLQGENLADERPIDTEQLKDSELKKIIDCFENINKNVDFANGPQRGYILNQEVLYCYSPHSEGEEAQLVVPFHEREKGLKIHHDAPTATHDGADRTLSRISSSILDRHEEIHYRLVQNCEIA</sequence>
<gene>
    <name evidence="3" type="ORF">HNY73_021984</name>
</gene>
<evidence type="ECO:0000313" key="4">
    <source>
        <dbReference type="Proteomes" id="UP000807504"/>
    </source>
</evidence>
<dbReference type="Gene3D" id="1.10.340.70">
    <property type="match status" value="1"/>
</dbReference>